<dbReference type="PANTHER" id="PTHR48051">
    <property type="match status" value="1"/>
</dbReference>
<dbReference type="EMBL" id="JAVFKD010000001">
    <property type="protein sequence ID" value="KAK5997983.1"/>
    <property type="molecule type" value="Genomic_DNA"/>
</dbReference>
<proteinExistence type="predicted"/>
<dbReference type="Pfam" id="PF13855">
    <property type="entry name" value="LRR_8"/>
    <property type="match status" value="1"/>
</dbReference>
<dbReference type="InterPro" id="IPR050216">
    <property type="entry name" value="LRR_domain-containing"/>
</dbReference>
<dbReference type="PANTHER" id="PTHR48051:SF1">
    <property type="entry name" value="RAS SUPPRESSOR PROTEIN 1"/>
    <property type="match status" value="1"/>
</dbReference>
<feature type="region of interest" description="Disordered" evidence="3">
    <location>
        <begin position="227"/>
        <end position="252"/>
    </location>
</feature>
<evidence type="ECO:0000256" key="2">
    <source>
        <dbReference type="ARBA" id="ARBA00022737"/>
    </source>
</evidence>
<name>A0ABR0T0U7_9HYPO</name>
<feature type="compositionally biased region" description="Polar residues" evidence="3">
    <location>
        <begin position="227"/>
        <end position="242"/>
    </location>
</feature>
<reference evidence="4 5" key="1">
    <citation type="submission" date="2024-01" db="EMBL/GenBank/DDBJ databases">
        <title>Complete genome of Cladobotryum mycophilum ATHUM6906.</title>
        <authorList>
            <person name="Christinaki A.C."/>
            <person name="Myridakis A.I."/>
            <person name="Kouvelis V.N."/>
        </authorList>
    </citation>
    <scope>NUCLEOTIDE SEQUENCE [LARGE SCALE GENOMIC DNA]</scope>
    <source>
        <strain evidence="4 5">ATHUM6906</strain>
    </source>
</reference>
<dbReference type="Gene3D" id="3.80.10.10">
    <property type="entry name" value="Ribonuclease Inhibitor"/>
    <property type="match status" value="1"/>
</dbReference>
<evidence type="ECO:0000256" key="3">
    <source>
        <dbReference type="SAM" id="MobiDB-lite"/>
    </source>
</evidence>
<protein>
    <submittedName>
        <fullName evidence="4">Uncharacterized protein</fullName>
    </submittedName>
</protein>
<organism evidence="4 5">
    <name type="scientific">Cladobotryum mycophilum</name>
    <dbReference type="NCBI Taxonomy" id="491253"/>
    <lineage>
        <taxon>Eukaryota</taxon>
        <taxon>Fungi</taxon>
        <taxon>Dikarya</taxon>
        <taxon>Ascomycota</taxon>
        <taxon>Pezizomycotina</taxon>
        <taxon>Sordariomycetes</taxon>
        <taxon>Hypocreomycetidae</taxon>
        <taxon>Hypocreales</taxon>
        <taxon>Hypocreaceae</taxon>
        <taxon>Cladobotryum</taxon>
    </lineage>
</organism>
<dbReference type="InterPro" id="IPR032675">
    <property type="entry name" value="LRR_dom_sf"/>
</dbReference>
<keyword evidence="1" id="KW-0433">Leucine-rich repeat</keyword>
<accession>A0ABR0T0U7</accession>
<gene>
    <name evidence="4" type="ORF">PT974_00352</name>
</gene>
<comment type="caution">
    <text evidence="4">The sequence shown here is derived from an EMBL/GenBank/DDBJ whole genome shotgun (WGS) entry which is preliminary data.</text>
</comment>
<feature type="region of interest" description="Disordered" evidence="3">
    <location>
        <begin position="1"/>
        <end position="98"/>
    </location>
</feature>
<dbReference type="InterPro" id="IPR001611">
    <property type="entry name" value="Leu-rich_rpt"/>
</dbReference>
<dbReference type="Proteomes" id="UP001338125">
    <property type="component" value="Unassembled WGS sequence"/>
</dbReference>
<sequence length="252" mass="26536">MERPDRTPTLGASVGTGPGISGAAGPQSAPPVRGLPDNNNNNNHPQPPPPQPRERRPSTAASSGPPPPTMPLPPLPNSRNGAPPPPLPNGPVSTSSTSMTSVQVISLVREVVRNALESEGQGVEAGGVGPGLKSGITIDLSRRGIQKLPDEVIDLVKNELERLALSHNQLSSLPARFGECTALRYLNIRGNQIKEFPMALFRNSRSRPKSAPYAALRAVKTFISEGSVNTQEPNTRAPSQYSGHGLVAGDQI</sequence>
<evidence type="ECO:0000313" key="4">
    <source>
        <dbReference type="EMBL" id="KAK5997983.1"/>
    </source>
</evidence>
<dbReference type="SUPFAM" id="SSF52058">
    <property type="entry name" value="L domain-like"/>
    <property type="match status" value="1"/>
</dbReference>
<evidence type="ECO:0000256" key="1">
    <source>
        <dbReference type="ARBA" id="ARBA00022614"/>
    </source>
</evidence>
<feature type="compositionally biased region" description="Pro residues" evidence="3">
    <location>
        <begin position="64"/>
        <end position="89"/>
    </location>
</feature>
<keyword evidence="2" id="KW-0677">Repeat</keyword>
<keyword evidence="5" id="KW-1185">Reference proteome</keyword>
<evidence type="ECO:0000313" key="5">
    <source>
        <dbReference type="Proteomes" id="UP001338125"/>
    </source>
</evidence>